<accession>A0A8T2NAB4</accession>
<dbReference type="Gene3D" id="2.60.40.10">
    <property type="entry name" value="Immunoglobulins"/>
    <property type="match status" value="1"/>
</dbReference>
<dbReference type="OrthoDB" id="9945899at2759"/>
<feature type="signal peptide" evidence="2">
    <location>
        <begin position="1"/>
        <end position="20"/>
    </location>
</feature>
<dbReference type="SUPFAM" id="SSF48726">
    <property type="entry name" value="Immunoglobulin"/>
    <property type="match status" value="1"/>
</dbReference>
<evidence type="ECO:0000256" key="2">
    <source>
        <dbReference type="SAM" id="SignalP"/>
    </source>
</evidence>
<sequence length="193" mass="21805">MILSPWFCLLLAICLPSVCGLSHFPHKMQVMEKYQSVKLTCRTDADVRGPVTWKHKVEGLDQDRPVMKSRFANPSGLSLSLTDLDTPNAGEYSCWAEGRKLDHTYLFLKEDEDSQPTGSLVIRTEDLLIRSRRKKDSVSYPCTVQGSNHRPRSPSKILGDLRRGLSLSVLDGPVHSIHWHPLGPVWVRRSYPG</sequence>
<feature type="domain" description="Ig-like" evidence="3">
    <location>
        <begin position="16"/>
        <end position="94"/>
    </location>
</feature>
<evidence type="ECO:0000256" key="1">
    <source>
        <dbReference type="ARBA" id="ARBA00023319"/>
    </source>
</evidence>
<dbReference type="EMBL" id="JAFBMS010000140">
    <property type="protein sequence ID" value="KAG9334728.1"/>
    <property type="molecule type" value="Genomic_DNA"/>
</dbReference>
<feature type="chain" id="PRO_5035897786" description="Ig-like domain-containing protein" evidence="2">
    <location>
        <begin position="21"/>
        <end position="193"/>
    </location>
</feature>
<dbReference type="InterPro" id="IPR007110">
    <property type="entry name" value="Ig-like_dom"/>
</dbReference>
<dbReference type="Pfam" id="PF00047">
    <property type="entry name" value="ig"/>
    <property type="match status" value="1"/>
</dbReference>
<proteinExistence type="predicted"/>
<keyword evidence="2" id="KW-0732">Signal</keyword>
<organism evidence="4 5">
    <name type="scientific">Albula glossodonta</name>
    <name type="common">roundjaw bonefish</name>
    <dbReference type="NCBI Taxonomy" id="121402"/>
    <lineage>
        <taxon>Eukaryota</taxon>
        <taxon>Metazoa</taxon>
        <taxon>Chordata</taxon>
        <taxon>Craniata</taxon>
        <taxon>Vertebrata</taxon>
        <taxon>Euteleostomi</taxon>
        <taxon>Actinopterygii</taxon>
        <taxon>Neopterygii</taxon>
        <taxon>Teleostei</taxon>
        <taxon>Albuliformes</taxon>
        <taxon>Albulidae</taxon>
        <taxon>Albula</taxon>
    </lineage>
</organism>
<evidence type="ECO:0000313" key="5">
    <source>
        <dbReference type="Proteomes" id="UP000824540"/>
    </source>
</evidence>
<dbReference type="AlphaFoldDB" id="A0A8T2NAB4"/>
<dbReference type="InterPro" id="IPR013783">
    <property type="entry name" value="Ig-like_fold"/>
</dbReference>
<dbReference type="CDD" id="cd00096">
    <property type="entry name" value="Ig"/>
    <property type="match status" value="1"/>
</dbReference>
<comment type="caution">
    <text evidence="4">The sequence shown here is derived from an EMBL/GenBank/DDBJ whole genome shotgun (WGS) entry which is preliminary data.</text>
</comment>
<reference evidence="4" key="1">
    <citation type="thesis" date="2021" institute="BYU ScholarsArchive" country="Provo, UT, USA">
        <title>Applications of and Algorithms for Genome Assembly and Genomic Analyses with an Emphasis on Marine Teleosts.</title>
        <authorList>
            <person name="Pickett B.D."/>
        </authorList>
    </citation>
    <scope>NUCLEOTIDE SEQUENCE</scope>
    <source>
        <strain evidence="4">HI-2016</strain>
    </source>
</reference>
<gene>
    <name evidence="4" type="ORF">JZ751_006565</name>
</gene>
<keyword evidence="5" id="KW-1185">Reference proteome</keyword>
<dbReference type="InterPro" id="IPR036179">
    <property type="entry name" value="Ig-like_dom_sf"/>
</dbReference>
<name>A0A8T2NAB4_9TELE</name>
<evidence type="ECO:0000313" key="4">
    <source>
        <dbReference type="EMBL" id="KAG9334728.1"/>
    </source>
</evidence>
<protein>
    <recommendedName>
        <fullName evidence="3">Ig-like domain-containing protein</fullName>
    </recommendedName>
</protein>
<dbReference type="InterPro" id="IPR013151">
    <property type="entry name" value="Immunoglobulin_dom"/>
</dbReference>
<evidence type="ECO:0000259" key="3">
    <source>
        <dbReference type="PROSITE" id="PS50835"/>
    </source>
</evidence>
<dbReference type="PROSITE" id="PS50835">
    <property type="entry name" value="IG_LIKE"/>
    <property type="match status" value="1"/>
</dbReference>
<dbReference type="Proteomes" id="UP000824540">
    <property type="component" value="Unassembled WGS sequence"/>
</dbReference>
<keyword evidence="1" id="KW-0393">Immunoglobulin domain</keyword>